<reference evidence="12 13" key="1">
    <citation type="submission" date="2021-06" db="EMBL/GenBank/DDBJ databases">
        <authorList>
            <person name="Palmer J.M."/>
        </authorList>
    </citation>
    <scope>NUCLEOTIDE SEQUENCE [LARGE SCALE GENOMIC DNA]</scope>
    <source>
        <strain evidence="12 13">MEX-2019</strain>
        <tissue evidence="12">Muscle</tissue>
    </source>
</reference>
<keyword evidence="5" id="KW-0418">Kinase</keyword>
<gene>
    <name evidence="12" type="ORF">CRENBAI_013592</name>
</gene>
<dbReference type="PROSITE" id="PS50011">
    <property type="entry name" value="PROTEIN_KINASE_DOM"/>
    <property type="match status" value="1"/>
</dbReference>
<keyword evidence="3" id="KW-0808">Transferase</keyword>
<dbReference type="GO" id="GO:0005524">
    <property type="term" value="F:ATP binding"/>
    <property type="evidence" value="ECO:0007669"/>
    <property type="project" value="UniProtKB-UniRule"/>
</dbReference>
<evidence type="ECO:0000256" key="8">
    <source>
        <dbReference type="ARBA" id="ARBA00048679"/>
    </source>
</evidence>
<dbReference type="InterPro" id="IPR011009">
    <property type="entry name" value="Kinase-like_dom_sf"/>
</dbReference>
<feature type="region of interest" description="Disordered" evidence="10">
    <location>
        <begin position="302"/>
        <end position="321"/>
    </location>
</feature>
<dbReference type="FunFam" id="3.30.200.20:FF:000770">
    <property type="entry name" value="SRSF protein kinase 2"/>
    <property type="match status" value="1"/>
</dbReference>
<dbReference type="PANTHER" id="PTHR47634:SF20">
    <property type="entry name" value="SRSF PROTEIN KINASE 3"/>
    <property type="match status" value="1"/>
</dbReference>
<evidence type="ECO:0000256" key="10">
    <source>
        <dbReference type="SAM" id="MobiDB-lite"/>
    </source>
</evidence>
<feature type="region of interest" description="Disordered" evidence="10">
    <location>
        <begin position="25"/>
        <end position="64"/>
    </location>
</feature>
<feature type="binding site" evidence="9">
    <location>
        <position position="118"/>
    </location>
    <ligand>
        <name>ATP</name>
        <dbReference type="ChEBI" id="CHEBI:30616"/>
    </ligand>
</feature>
<keyword evidence="4 9" id="KW-0547">Nucleotide-binding</keyword>
<dbReference type="FunFam" id="1.10.510.10:FF:000275">
    <property type="entry name" value="SRSF protein kinase 2 isoform X3"/>
    <property type="match status" value="1"/>
</dbReference>
<dbReference type="SUPFAM" id="SSF56112">
    <property type="entry name" value="Protein kinase-like (PK-like)"/>
    <property type="match status" value="1"/>
</dbReference>
<evidence type="ECO:0000313" key="12">
    <source>
        <dbReference type="EMBL" id="KAK5616362.1"/>
    </source>
</evidence>
<dbReference type="GO" id="GO:0000245">
    <property type="term" value="P:spliceosomal complex assembly"/>
    <property type="evidence" value="ECO:0007669"/>
    <property type="project" value="TreeGrafter"/>
</dbReference>
<evidence type="ECO:0000256" key="2">
    <source>
        <dbReference type="ARBA" id="ARBA00022527"/>
    </source>
</evidence>
<dbReference type="AlphaFoldDB" id="A0AAV9S4T7"/>
<dbReference type="EC" id="2.7.11.1" evidence="1"/>
<evidence type="ECO:0000256" key="5">
    <source>
        <dbReference type="ARBA" id="ARBA00022777"/>
    </source>
</evidence>
<evidence type="ECO:0000256" key="1">
    <source>
        <dbReference type="ARBA" id="ARBA00012513"/>
    </source>
</evidence>
<keyword evidence="6 9" id="KW-0067">ATP-binding</keyword>
<dbReference type="Gene3D" id="3.30.200.20">
    <property type="entry name" value="Phosphorylase Kinase, domain 1"/>
    <property type="match status" value="1"/>
</dbReference>
<dbReference type="PANTHER" id="PTHR47634">
    <property type="entry name" value="PROTEIN KINASE DOMAIN-CONTAINING PROTEIN-RELATED"/>
    <property type="match status" value="1"/>
</dbReference>
<feature type="domain" description="Protein kinase" evidence="11">
    <location>
        <begin position="89"/>
        <end position="566"/>
    </location>
</feature>
<evidence type="ECO:0000256" key="9">
    <source>
        <dbReference type="PROSITE-ProRule" id="PRU10141"/>
    </source>
</evidence>
<dbReference type="InterPro" id="IPR000719">
    <property type="entry name" value="Prot_kinase_dom"/>
</dbReference>
<evidence type="ECO:0000256" key="7">
    <source>
        <dbReference type="ARBA" id="ARBA00047899"/>
    </source>
</evidence>
<evidence type="ECO:0000313" key="13">
    <source>
        <dbReference type="Proteomes" id="UP001311232"/>
    </source>
</evidence>
<evidence type="ECO:0000256" key="3">
    <source>
        <dbReference type="ARBA" id="ARBA00022679"/>
    </source>
</evidence>
<evidence type="ECO:0000256" key="4">
    <source>
        <dbReference type="ARBA" id="ARBA00022741"/>
    </source>
</evidence>
<name>A0AAV9S4T7_9TELE</name>
<keyword evidence="13" id="KW-1185">Reference proteome</keyword>
<comment type="catalytic activity">
    <reaction evidence="8">
        <text>L-seryl-[protein] + ATP = O-phospho-L-seryl-[protein] + ADP + H(+)</text>
        <dbReference type="Rhea" id="RHEA:17989"/>
        <dbReference type="Rhea" id="RHEA-COMP:9863"/>
        <dbReference type="Rhea" id="RHEA-COMP:11604"/>
        <dbReference type="ChEBI" id="CHEBI:15378"/>
        <dbReference type="ChEBI" id="CHEBI:29999"/>
        <dbReference type="ChEBI" id="CHEBI:30616"/>
        <dbReference type="ChEBI" id="CHEBI:83421"/>
        <dbReference type="ChEBI" id="CHEBI:456216"/>
        <dbReference type="EC" id="2.7.11.1"/>
    </reaction>
</comment>
<dbReference type="EMBL" id="JAHHUM010000892">
    <property type="protein sequence ID" value="KAK5616362.1"/>
    <property type="molecule type" value="Genomic_DNA"/>
</dbReference>
<dbReference type="Gene3D" id="1.10.510.10">
    <property type="entry name" value="Transferase(Phosphotransferase) domain 1"/>
    <property type="match status" value="2"/>
</dbReference>
<dbReference type="PROSITE" id="PS00107">
    <property type="entry name" value="PROTEIN_KINASE_ATP"/>
    <property type="match status" value="1"/>
</dbReference>
<sequence length="568" mass="62808">MSSSYAAAISALIASNQPIYQPFSGTIRKSSNSKGATPSKNTHCPPTLPNHSASPDPPGSYEELQENPSDYGIGGYYPVEIGEIFVDRYQVLKKLGWGHFSTVWLCWDMVMKRFVALKVVKSAETFTETALDEIKLLKCFLSSSPDVCMVLEVLGHELLRWIVKSNYTGLPLPCVKSILKQVLDGLDYLHTKCKVIHTDIKPENILLRVDEGYIRKLAANTKLWQLPGSPSLSSSVNGNPGKKQSVFNLFGKLTGVLQTLGEWSGKVSRSPLKRLSAKDKSCRGQKSPSDLKSAKPHVTFSEDAAAGSSEHPSTCSSKLRGPNLQIRRQTLLFEDGLDSASCSHRDSMGSCPNFSMDAPVSVSRSVLFHQTAHIEPGPPASSARGISDSDVPLDLLKPQSADKIVVKIADLGNACWVHKHFTEDIQTCQYRSIEVLIGAEYDTPADIWSTACMAFELATGDYLFDPQSGATFSQEEDHIAHIIELLGPLPSQFALSGRKSKKFFNRKGQLRHISKLKPWSLLEILLDKYEWPREEALQFSSFLLTMLEQQPLRRATAAQCLKHPWITS</sequence>
<dbReference type="SMART" id="SM00220">
    <property type="entry name" value="S_TKc"/>
    <property type="match status" value="1"/>
</dbReference>
<feature type="compositionally biased region" description="Polar residues" evidence="10">
    <location>
        <begin position="25"/>
        <end position="53"/>
    </location>
</feature>
<protein>
    <recommendedName>
        <fullName evidence="1">non-specific serine/threonine protein kinase</fullName>
        <ecNumber evidence="1">2.7.11.1</ecNumber>
    </recommendedName>
</protein>
<dbReference type="GO" id="GO:0035556">
    <property type="term" value="P:intracellular signal transduction"/>
    <property type="evidence" value="ECO:0007669"/>
    <property type="project" value="TreeGrafter"/>
</dbReference>
<comment type="catalytic activity">
    <reaction evidence="7">
        <text>L-threonyl-[protein] + ATP = O-phospho-L-threonyl-[protein] + ADP + H(+)</text>
        <dbReference type="Rhea" id="RHEA:46608"/>
        <dbReference type="Rhea" id="RHEA-COMP:11060"/>
        <dbReference type="Rhea" id="RHEA-COMP:11605"/>
        <dbReference type="ChEBI" id="CHEBI:15378"/>
        <dbReference type="ChEBI" id="CHEBI:30013"/>
        <dbReference type="ChEBI" id="CHEBI:30616"/>
        <dbReference type="ChEBI" id="CHEBI:61977"/>
        <dbReference type="ChEBI" id="CHEBI:456216"/>
        <dbReference type="EC" id="2.7.11.1"/>
    </reaction>
</comment>
<dbReference type="FunFam" id="1.10.510.10:FF:001037">
    <property type="entry name" value="SRSF protein kinase 2"/>
    <property type="match status" value="1"/>
</dbReference>
<dbReference type="PROSITE" id="PS00108">
    <property type="entry name" value="PROTEIN_KINASE_ST"/>
    <property type="match status" value="1"/>
</dbReference>
<dbReference type="Proteomes" id="UP001311232">
    <property type="component" value="Unassembled WGS sequence"/>
</dbReference>
<dbReference type="Pfam" id="PF00069">
    <property type="entry name" value="Pkinase"/>
    <property type="match status" value="2"/>
</dbReference>
<feature type="region of interest" description="Disordered" evidence="10">
    <location>
        <begin position="271"/>
        <end position="297"/>
    </location>
</feature>
<dbReference type="InterPro" id="IPR008271">
    <property type="entry name" value="Ser/Thr_kinase_AS"/>
</dbReference>
<dbReference type="GO" id="GO:0005737">
    <property type="term" value="C:cytoplasm"/>
    <property type="evidence" value="ECO:0007669"/>
    <property type="project" value="TreeGrafter"/>
</dbReference>
<dbReference type="InterPro" id="IPR051334">
    <property type="entry name" value="SRPK"/>
</dbReference>
<keyword evidence="2" id="KW-0723">Serine/threonine-protein kinase</keyword>
<evidence type="ECO:0000259" key="11">
    <source>
        <dbReference type="PROSITE" id="PS50011"/>
    </source>
</evidence>
<accession>A0AAV9S4T7</accession>
<proteinExistence type="predicted"/>
<dbReference type="GO" id="GO:0004674">
    <property type="term" value="F:protein serine/threonine kinase activity"/>
    <property type="evidence" value="ECO:0007669"/>
    <property type="project" value="UniProtKB-KW"/>
</dbReference>
<evidence type="ECO:0000256" key="6">
    <source>
        <dbReference type="ARBA" id="ARBA00022840"/>
    </source>
</evidence>
<dbReference type="InterPro" id="IPR017441">
    <property type="entry name" value="Protein_kinase_ATP_BS"/>
</dbReference>
<dbReference type="GO" id="GO:0050684">
    <property type="term" value="P:regulation of mRNA processing"/>
    <property type="evidence" value="ECO:0007669"/>
    <property type="project" value="TreeGrafter"/>
</dbReference>
<organism evidence="12 13">
    <name type="scientific">Crenichthys baileyi</name>
    <name type="common">White River springfish</name>
    <dbReference type="NCBI Taxonomy" id="28760"/>
    <lineage>
        <taxon>Eukaryota</taxon>
        <taxon>Metazoa</taxon>
        <taxon>Chordata</taxon>
        <taxon>Craniata</taxon>
        <taxon>Vertebrata</taxon>
        <taxon>Euteleostomi</taxon>
        <taxon>Actinopterygii</taxon>
        <taxon>Neopterygii</taxon>
        <taxon>Teleostei</taxon>
        <taxon>Neoteleostei</taxon>
        <taxon>Acanthomorphata</taxon>
        <taxon>Ovalentaria</taxon>
        <taxon>Atherinomorphae</taxon>
        <taxon>Cyprinodontiformes</taxon>
        <taxon>Goodeidae</taxon>
        <taxon>Crenichthys</taxon>
    </lineage>
</organism>
<comment type="caution">
    <text evidence="12">The sequence shown here is derived from an EMBL/GenBank/DDBJ whole genome shotgun (WGS) entry which is preliminary data.</text>
</comment>
<dbReference type="GO" id="GO:0005634">
    <property type="term" value="C:nucleus"/>
    <property type="evidence" value="ECO:0007669"/>
    <property type="project" value="TreeGrafter"/>
</dbReference>